<dbReference type="GO" id="GO:0008908">
    <property type="term" value="F:isochorismatase activity"/>
    <property type="evidence" value="ECO:0007669"/>
    <property type="project" value="UniProtKB-EC"/>
</dbReference>
<name>A0A0X2NMG4_9CORY</name>
<dbReference type="PANTHER" id="PTHR43540">
    <property type="entry name" value="PEROXYUREIDOACRYLATE/UREIDOACRYLATE AMIDOHYDROLASE-RELATED"/>
    <property type="match status" value="1"/>
</dbReference>
<accession>A0A0X2NMG4</accession>
<evidence type="ECO:0000256" key="1">
    <source>
        <dbReference type="ARBA" id="ARBA00022801"/>
    </source>
</evidence>
<dbReference type="EMBL" id="FAUH01000007">
    <property type="protein sequence ID" value="CUU65920.1"/>
    <property type="molecule type" value="Genomic_DNA"/>
</dbReference>
<keyword evidence="4" id="KW-1185">Reference proteome</keyword>
<reference evidence="4" key="1">
    <citation type="submission" date="2015-11" db="EMBL/GenBank/DDBJ databases">
        <authorList>
            <person name="Dugat-Bony E."/>
        </authorList>
    </citation>
    <scope>NUCLEOTIDE SEQUENCE [LARGE SCALE GENOMIC DNA]</scope>
    <source>
        <strain evidence="4">Mu292</strain>
    </source>
</reference>
<dbReference type="SUPFAM" id="SSF52499">
    <property type="entry name" value="Isochorismatase-like hydrolases"/>
    <property type="match status" value="1"/>
</dbReference>
<evidence type="ECO:0000313" key="3">
    <source>
        <dbReference type="EMBL" id="CUU65920.1"/>
    </source>
</evidence>
<dbReference type="Pfam" id="PF00857">
    <property type="entry name" value="Isochorismatase"/>
    <property type="match status" value="1"/>
</dbReference>
<dbReference type="OrthoDB" id="5794853at2"/>
<dbReference type="EC" id="3.3.2.1" evidence="3"/>
<gene>
    <name evidence="3" type="ORF">CVAR292_01255</name>
</gene>
<dbReference type="RefSeq" id="WP_073883920.1">
    <property type="nucleotide sequence ID" value="NZ_FAUH01000007.1"/>
</dbReference>
<protein>
    <submittedName>
        <fullName evidence="3">Isochorismate hydrolase</fullName>
        <ecNumber evidence="3">3.3.2.1</ecNumber>
    </submittedName>
</protein>
<dbReference type="InterPro" id="IPR036380">
    <property type="entry name" value="Isochorismatase-like_sf"/>
</dbReference>
<dbReference type="InterPro" id="IPR016291">
    <property type="entry name" value="Isochorismatase"/>
</dbReference>
<dbReference type="PANTHER" id="PTHR43540:SF3">
    <property type="entry name" value="ENTEROBACTIN SYNTHASE COMPONENT B"/>
    <property type="match status" value="1"/>
</dbReference>
<keyword evidence="1 3" id="KW-0378">Hydrolase</keyword>
<dbReference type="Proteomes" id="UP000182498">
    <property type="component" value="Unassembled WGS sequence"/>
</dbReference>
<organism evidence="3 4">
    <name type="scientific">Corynebacterium variabile</name>
    <dbReference type="NCBI Taxonomy" id="1727"/>
    <lineage>
        <taxon>Bacteria</taxon>
        <taxon>Bacillati</taxon>
        <taxon>Actinomycetota</taxon>
        <taxon>Actinomycetes</taxon>
        <taxon>Mycobacteriales</taxon>
        <taxon>Corynebacteriaceae</taxon>
        <taxon>Corynebacterium</taxon>
    </lineage>
</organism>
<evidence type="ECO:0000259" key="2">
    <source>
        <dbReference type="Pfam" id="PF00857"/>
    </source>
</evidence>
<dbReference type="PRINTS" id="PR01398">
    <property type="entry name" value="ISCHRISMTASE"/>
</dbReference>
<evidence type="ECO:0000313" key="4">
    <source>
        <dbReference type="Proteomes" id="UP000182498"/>
    </source>
</evidence>
<dbReference type="AlphaFoldDB" id="A0A0X2NMG4"/>
<feature type="domain" description="Isochorismatase-like" evidence="2">
    <location>
        <begin position="31"/>
        <end position="204"/>
    </location>
</feature>
<dbReference type="InterPro" id="IPR000868">
    <property type="entry name" value="Isochorismatase-like_dom"/>
</dbReference>
<dbReference type="Gene3D" id="3.40.50.850">
    <property type="entry name" value="Isochorismatase-like"/>
    <property type="match status" value="1"/>
</dbReference>
<proteinExistence type="predicted"/>
<dbReference type="InterPro" id="IPR050272">
    <property type="entry name" value="Isochorismatase-like_hydrls"/>
</dbReference>
<sequence>MATDLPDLISYDLPDSWPEPVVDWTPDPTRSALLVHDMQRHFLKPFDPASEPLASLVPNTARLIARSRAAGIPVFYTAQPSDPPVEKRALLNDWWGPGLTGNPEGAQIIDEVTPVDGDRVLTKWRYSAYAYSDFDEQLAALGRDQLVITGVYASIGCSVTAVESFMGGVQPFLVADALGDFSGTEHRLALQWTGRRAGVVLDTDAVLQHWAD</sequence>